<proteinExistence type="predicted"/>
<dbReference type="AlphaFoldDB" id="A0A7K3NRL5"/>
<comment type="caution">
    <text evidence="1">The sequence shown here is derived from an EMBL/GenBank/DDBJ whole genome shotgun (WGS) entry which is preliminary data.</text>
</comment>
<organism evidence="1 2">
    <name type="scientific">Desulfolutivibrio sulfodismutans</name>
    <dbReference type="NCBI Taxonomy" id="63561"/>
    <lineage>
        <taxon>Bacteria</taxon>
        <taxon>Pseudomonadati</taxon>
        <taxon>Thermodesulfobacteriota</taxon>
        <taxon>Desulfovibrionia</taxon>
        <taxon>Desulfovibrionales</taxon>
        <taxon>Desulfovibrionaceae</taxon>
        <taxon>Desulfolutivibrio</taxon>
    </lineage>
</organism>
<reference evidence="1 2" key="1">
    <citation type="submission" date="2020-02" db="EMBL/GenBank/DDBJ databases">
        <title>Comparative genomics of sulfur disproportionating microorganisms.</title>
        <authorList>
            <person name="Ward L.M."/>
            <person name="Bertran E."/>
            <person name="Johnston D.T."/>
        </authorList>
    </citation>
    <scope>NUCLEOTIDE SEQUENCE [LARGE SCALE GENOMIC DNA]</scope>
    <source>
        <strain evidence="1 2">DSM 3696</strain>
    </source>
</reference>
<gene>
    <name evidence="1" type="ORF">G3N56_14025</name>
</gene>
<evidence type="ECO:0000313" key="2">
    <source>
        <dbReference type="Proteomes" id="UP000469724"/>
    </source>
</evidence>
<evidence type="ECO:0000313" key="1">
    <source>
        <dbReference type="EMBL" id="NDY57849.1"/>
    </source>
</evidence>
<dbReference type="SUPFAM" id="SSF103642">
    <property type="entry name" value="Sec-C motif"/>
    <property type="match status" value="1"/>
</dbReference>
<dbReference type="InterPro" id="IPR004027">
    <property type="entry name" value="SEC_C_motif"/>
</dbReference>
<accession>A0A7K3NRL5</accession>
<dbReference type="Gene3D" id="3.10.450.50">
    <property type="match status" value="1"/>
</dbReference>
<protein>
    <submittedName>
        <fullName evidence="1">Prepilin peptidase</fullName>
    </submittedName>
</protein>
<dbReference type="Pfam" id="PF02810">
    <property type="entry name" value="SEC-C"/>
    <property type="match status" value="1"/>
</dbReference>
<dbReference type="Proteomes" id="UP000469724">
    <property type="component" value="Unassembled WGS sequence"/>
</dbReference>
<name>A0A7K3NRL5_9BACT</name>
<keyword evidence="2" id="KW-1185">Reference proteome</keyword>
<sequence>MANETYLLNRKTPRAEQEIFADLTALCVSPGYVHALAYLCYRDNTMSYADEMTEADMVKQFNPSQLIRIEINTLIGLMVKAEVDWRLPTPQVLQEYLDTTERLLEELHDSMSGDMYRGVTPEVVSSGTFDPFRQGKAFREPIFYGGESAYSFQYLDLAARRYASDAPWLLKQRGFTISDSCTVAKAIDRVVDGHFVDVRKRMRKLHPDEWTMLPIYTVTVAEVAAQSLLAVELTERVLSAFTLPAGNRNSSFHAPHEFNAISATPLLRMPTGDFVSLQSYALAEALYDTPYYWMFEDKAYRPILAKNRGDFTESFASERLGLVFGGERVYANVDIWETKAKKAGEIDVLVVWGNRAIVVQAKSKRLTLEARKGNDQAIRDDFKKSVQDAYDQAIECSQCLGEKRFTLTDVSGREIVLPYELKEIYVFCVVSDHYPALSFQARQFLSTVTVPRIQPPLVMDVFTLDAMTEMLQSPLGFLSYVNRRANYADKILASQELTILAYHLKHNIWVDSGVSLFLADDISAGLDIAMTVRRTGIAGAATPSGILTRLNKTTLLGRIIKEIEARPEPAIIELGFFLLALSEDSVKEVSHAIDRLAALARADGKHHDLTLGYGVCEAGLTVHCNNYSASIAALHLQSHCKIRKYKEKASRWFGLCVDPAGPSIRFGISLYYTWVQIDAMDEVTRDMQTSMPTVALKPLLQGKILRKKIGPNDQCPCGSGRKHKKCCRP</sequence>
<dbReference type="EMBL" id="JAAGRQ010000065">
    <property type="protein sequence ID" value="NDY57849.1"/>
    <property type="molecule type" value="Genomic_DNA"/>
</dbReference>